<evidence type="ECO:0000259" key="1">
    <source>
        <dbReference type="Pfam" id="PF07791"/>
    </source>
</evidence>
<dbReference type="PATRIC" id="fig|1420583.3.peg.4526"/>
<organism evidence="2 3">
    <name type="scientific">Sphingobium cupriresistens LL01</name>
    <dbReference type="NCBI Taxonomy" id="1420583"/>
    <lineage>
        <taxon>Bacteria</taxon>
        <taxon>Pseudomonadati</taxon>
        <taxon>Pseudomonadota</taxon>
        <taxon>Alphaproteobacteria</taxon>
        <taxon>Sphingomonadales</taxon>
        <taxon>Sphingomonadaceae</taxon>
        <taxon>Sphingobium</taxon>
    </lineage>
</organism>
<keyword evidence="3" id="KW-1185">Reference proteome</keyword>
<evidence type="ECO:0000313" key="2">
    <source>
        <dbReference type="EMBL" id="KMS51615.1"/>
    </source>
</evidence>
<proteinExistence type="predicted"/>
<sequence>MVYFVSCRDVYEYPVYPTFLDVSDDTAWNRVPFEQAPETLTLNAVEREFIAKGATAMEHGYRVIGDEAPRKMLWEGGDRDLPEIIQRNCIAISLRLRDLIEQYEPGLHQFFPVEIFKAREGQAVATYYWLNVCNRIDSIDPERSNVYWKANYLAQSARSCDFGQVEERTLNA</sequence>
<dbReference type="AlphaFoldDB" id="A0A0J8A8G5"/>
<dbReference type="RefSeq" id="WP_066609312.1">
    <property type="nucleotide sequence ID" value="NZ_KQ130440.1"/>
</dbReference>
<comment type="caution">
    <text evidence="2">The sequence shown here is derived from an EMBL/GenBank/DDBJ whole genome shotgun (WGS) entry which is preliminary data.</text>
</comment>
<dbReference type="EMBL" id="JACT01000009">
    <property type="protein sequence ID" value="KMS51615.1"/>
    <property type="molecule type" value="Genomic_DNA"/>
</dbReference>
<name>A0A0J8A8G5_9SPHN</name>
<accession>A0A0J8A8G5</accession>
<gene>
    <name evidence="2" type="ORF">V473_23565</name>
</gene>
<feature type="domain" description="Immunity MXAN-0049 protein" evidence="1">
    <location>
        <begin position="88"/>
        <end position="148"/>
    </location>
</feature>
<protein>
    <recommendedName>
        <fullName evidence="1">Immunity MXAN-0049 protein domain-containing protein</fullName>
    </recommendedName>
</protein>
<dbReference type="InterPro" id="IPR012433">
    <property type="entry name" value="Imm11"/>
</dbReference>
<dbReference type="Proteomes" id="UP000052232">
    <property type="component" value="Unassembled WGS sequence"/>
</dbReference>
<reference evidence="2 3" key="1">
    <citation type="journal article" date="2015" name="G3 (Bethesda)">
        <title>Insights into Ongoing Evolution of the Hexachlorocyclohexane Catabolic Pathway from Comparative Genomics of Ten Sphingomonadaceae Strains.</title>
        <authorList>
            <person name="Pearce S.L."/>
            <person name="Oakeshott J.G."/>
            <person name="Pandey G."/>
        </authorList>
    </citation>
    <scope>NUCLEOTIDE SEQUENCE [LARGE SCALE GENOMIC DNA]</scope>
    <source>
        <strain evidence="2 3">LL01</strain>
    </source>
</reference>
<dbReference type="Pfam" id="PF07791">
    <property type="entry name" value="Imm11"/>
    <property type="match status" value="1"/>
</dbReference>
<evidence type="ECO:0000313" key="3">
    <source>
        <dbReference type="Proteomes" id="UP000052232"/>
    </source>
</evidence>